<feature type="domain" description="N-acetyltransferase" evidence="2">
    <location>
        <begin position="5"/>
        <end position="149"/>
    </location>
</feature>
<evidence type="ECO:0000313" key="3">
    <source>
        <dbReference type="EMBL" id="REG08777.1"/>
    </source>
</evidence>
<dbReference type="GO" id="GO:0008080">
    <property type="term" value="F:N-acetyltransferase activity"/>
    <property type="evidence" value="ECO:0007669"/>
    <property type="project" value="InterPro"/>
</dbReference>
<protein>
    <submittedName>
        <fullName evidence="3">Acetyltransferase (GNAT) family protein</fullName>
    </submittedName>
</protein>
<keyword evidence="4" id="KW-1185">Reference proteome</keyword>
<dbReference type="OrthoDB" id="3389160at2"/>
<dbReference type="PANTHER" id="PTHR13947:SF37">
    <property type="entry name" value="LD18367P"/>
    <property type="match status" value="1"/>
</dbReference>
<reference evidence="3 4" key="1">
    <citation type="submission" date="2018-08" db="EMBL/GenBank/DDBJ databases">
        <title>Genomic Encyclopedia of Type Strains, Phase IV (KMG-IV): sequencing the most valuable type-strain genomes for metagenomic binning, comparative biology and taxonomic classification.</title>
        <authorList>
            <person name="Goeker M."/>
        </authorList>
    </citation>
    <scope>NUCLEOTIDE SEQUENCE [LARGE SCALE GENOMIC DNA]</scope>
    <source>
        <strain evidence="3 4">DSM 23923</strain>
    </source>
</reference>
<comment type="caution">
    <text evidence="3">The sequence shown here is derived from an EMBL/GenBank/DDBJ whole genome shotgun (WGS) entry which is preliminary data.</text>
</comment>
<keyword evidence="1 3" id="KW-0808">Transferase</keyword>
<dbReference type="PANTHER" id="PTHR13947">
    <property type="entry name" value="GNAT FAMILY N-ACETYLTRANSFERASE"/>
    <property type="match status" value="1"/>
</dbReference>
<dbReference type="SUPFAM" id="SSF55729">
    <property type="entry name" value="Acyl-CoA N-acyltransferases (Nat)"/>
    <property type="match status" value="1"/>
</dbReference>
<gene>
    <name evidence="3" type="ORF">DFR64_2152</name>
</gene>
<dbReference type="Pfam" id="PF00583">
    <property type="entry name" value="Acetyltransf_1"/>
    <property type="match status" value="1"/>
</dbReference>
<name>A0A347ZPE5_9CHLR</name>
<dbReference type="CDD" id="cd04301">
    <property type="entry name" value="NAT_SF"/>
    <property type="match status" value="1"/>
</dbReference>
<dbReference type="InterPro" id="IPR016181">
    <property type="entry name" value="Acyl_CoA_acyltransferase"/>
</dbReference>
<dbReference type="Gene3D" id="3.40.630.30">
    <property type="match status" value="1"/>
</dbReference>
<evidence type="ECO:0000259" key="2">
    <source>
        <dbReference type="PROSITE" id="PS51186"/>
    </source>
</evidence>
<dbReference type="InterPro" id="IPR000182">
    <property type="entry name" value="GNAT_dom"/>
</dbReference>
<sequence>MNIPISLSPFHPSDQEEVKALVLAGLVDHWGKLDPTLNLDLNNIAESYRDAVFLVAKQDGRVVGCGALVPHDGHTAEIKRMSVAASLRRQGLGRRILTALCDEARGRGFQHIILETTETWDEVIAFYLDFGFRFTHHQDGDVYFKLDLSQE</sequence>
<organism evidence="3 4">
    <name type="scientific">Pelolinea submarina</name>
    <dbReference type="NCBI Taxonomy" id="913107"/>
    <lineage>
        <taxon>Bacteria</taxon>
        <taxon>Bacillati</taxon>
        <taxon>Chloroflexota</taxon>
        <taxon>Anaerolineae</taxon>
        <taxon>Anaerolineales</taxon>
        <taxon>Anaerolineaceae</taxon>
        <taxon>Pelolinea</taxon>
    </lineage>
</organism>
<dbReference type="PROSITE" id="PS51186">
    <property type="entry name" value="GNAT"/>
    <property type="match status" value="1"/>
</dbReference>
<dbReference type="InterPro" id="IPR050769">
    <property type="entry name" value="NAT_camello-type"/>
</dbReference>
<proteinExistence type="predicted"/>
<evidence type="ECO:0000313" key="4">
    <source>
        <dbReference type="Proteomes" id="UP000256388"/>
    </source>
</evidence>
<dbReference type="Proteomes" id="UP000256388">
    <property type="component" value="Unassembled WGS sequence"/>
</dbReference>
<dbReference type="EMBL" id="QUMS01000002">
    <property type="protein sequence ID" value="REG08777.1"/>
    <property type="molecule type" value="Genomic_DNA"/>
</dbReference>
<evidence type="ECO:0000256" key="1">
    <source>
        <dbReference type="ARBA" id="ARBA00022679"/>
    </source>
</evidence>
<accession>A0A347ZPE5</accession>
<dbReference type="RefSeq" id="WP_116225422.1">
    <property type="nucleotide sequence ID" value="NZ_AP018437.1"/>
</dbReference>
<dbReference type="AlphaFoldDB" id="A0A347ZPE5"/>